<evidence type="ECO:0000259" key="3">
    <source>
        <dbReference type="PROSITE" id="PS51387"/>
    </source>
</evidence>
<name>A0A445MTS0_9BACT</name>
<keyword evidence="1" id="KW-0285">Flavoprotein</keyword>
<dbReference type="GO" id="GO:0008720">
    <property type="term" value="F:D-lactate dehydrogenase (NAD+) activity"/>
    <property type="evidence" value="ECO:0007669"/>
    <property type="project" value="TreeGrafter"/>
</dbReference>
<dbReference type="InterPro" id="IPR036318">
    <property type="entry name" value="FAD-bd_PCMH-like_sf"/>
</dbReference>
<dbReference type="GO" id="GO:0071949">
    <property type="term" value="F:FAD binding"/>
    <property type="evidence" value="ECO:0007669"/>
    <property type="project" value="InterPro"/>
</dbReference>
<evidence type="ECO:0000256" key="1">
    <source>
        <dbReference type="ARBA" id="ARBA00022630"/>
    </source>
</evidence>
<dbReference type="InterPro" id="IPR016166">
    <property type="entry name" value="FAD-bd_PCMH"/>
</dbReference>
<sequence length="484" mass="54606">MSIKNKLTDLLGNRVSDAPAALDAYRTDYSLASPGTPLCVAYPNDSKEIMAIVALANETNTPVVPVSSRVHFTGAAIPKQGGVIVDMKNMNKIWNLDERNRKITVEPGVTWNQLYPVLAEKNLMVCPPMLPHGEQSVITTFLERSPLVIPLYEYAEPLLSMEVVWPNGTLFRTGSASAPTFPNSFAEGVNPEGPGTMDFYRLLQGAQGTMGIVTWAIIKTEYLSPMNKFFFFSFNNIEDAIKPTYSFLRRKIGYDCFIMNRLDLALICAEEYPNEFDVMMKKLPEWMIVLALRASRRRPEEKIQYETNAINDICRKFNGMQYLNSLPGSGHAAIRLTEILRQPWTDKGPYWKHRLTGNCQDLMFITKMSMVPEFVSMMTKAAVAESFPVANIGTYIQPIEGGRACHVEFNMYYDPKCDNDKAKVLRLHDRAAKAMLPHGAQFTRPYGSLSDMVYERAASYTATLKRVKKIFDENNIMNPGNLCF</sequence>
<dbReference type="SUPFAM" id="SSF56176">
    <property type="entry name" value="FAD-binding/transporter-associated domain-like"/>
    <property type="match status" value="1"/>
</dbReference>
<dbReference type="PROSITE" id="PS51387">
    <property type="entry name" value="FAD_PCMH"/>
    <property type="match status" value="1"/>
</dbReference>
<evidence type="ECO:0000256" key="2">
    <source>
        <dbReference type="ARBA" id="ARBA00022827"/>
    </source>
</evidence>
<organism evidence="4">
    <name type="scientific">uncultured Desulfobacterium sp</name>
    <dbReference type="NCBI Taxonomy" id="201089"/>
    <lineage>
        <taxon>Bacteria</taxon>
        <taxon>Pseudomonadati</taxon>
        <taxon>Thermodesulfobacteriota</taxon>
        <taxon>Desulfobacteria</taxon>
        <taxon>Desulfobacterales</taxon>
        <taxon>Desulfobacteriaceae</taxon>
        <taxon>Desulfobacterium</taxon>
        <taxon>environmental samples</taxon>
    </lineage>
</organism>
<reference evidence="4" key="1">
    <citation type="submission" date="2018-01" db="EMBL/GenBank/DDBJ databases">
        <authorList>
            <person name="Regsiter A."/>
            <person name="William W."/>
        </authorList>
    </citation>
    <scope>NUCLEOTIDE SEQUENCE</scope>
    <source>
        <strain evidence="4">TRIP AH-1</strain>
    </source>
</reference>
<keyword evidence="2" id="KW-0274">FAD</keyword>
<dbReference type="InterPro" id="IPR016169">
    <property type="entry name" value="FAD-bd_PCMH_sub2"/>
</dbReference>
<dbReference type="AlphaFoldDB" id="A0A445MTS0"/>
<gene>
    <name evidence="4" type="ORF">PITCH_A1580042</name>
</gene>
<dbReference type="InterPro" id="IPR006094">
    <property type="entry name" value="Oxid_FAD_bind_N"/>
</dbReference>
<accession>A0A445MTS0</accession>
<dbReference type="InterPro" id="IPR016164">
    <property type="entry name" value="FAD-linked_Oxase-like_C"/>
</dbReference>
<proteinExistence type="predicted"/>
<dbReference type="PANTHER" id="PTHR11748:SF118">
    <property type="entry name" value="ALKYLDIHYDROXYACETONEPHOSPHATE SYNTHASE (PRECURSOR)"/>
    <property type="match status" value="1"/>
</dbReference>
<dbReference type="InterPro" id="IPR016167">
    <property type="entry name" value="FAD-bd_PCMH_sub1"/>
</dbReference>
<protein>
    <submittedName>
        <fullName evidence="4">FAD binding domain protein</fullName>
    </submittedName>
</protein>
<evidence type="ECO:0000313" key="4">
    <source>
        <dbReference type="EMBL" id="SPD72887.1"/>
    </source>
</evidence>
<dbReference type="Gene3D" id="3.30.43.10">
    <property type="entry name" value="Uridine Diphospho-n-acetylenolpyruvylglucosamine Reductase, domain 2"/>
    <property type="match status" value="1"/>
</dbReference>
<feature type="domain" description="FAD-binding PCMH-type" evidence="3">
    <location>
        <begin position="33"/>
        <end position="223"/>
    </location>
</feature>
<dbReference type="GO" id="GO:0004458">
    <property type="term" value="F:D-lactate dehydrogenase (cytochrome) activity"/>
    <property type="evidence" value="ECO:0007669"/>
    <property type="project" value="TreeGrafter"/>
</dbReference>
<dbReference type="Gene3D" id="3.30.465.10">
    <property type="match status" value="1"/>
</dbReference>
<dbReference type="PANTHER" id="PTHR11748">
    <property type="entry name" value="D-LACTATE DEHYDROGENASE"/>
    <property type="match status" value="1"/>
</dbReference>
<dbReference type="Pfam" id="PF01565">
    <property type="entry name" value="FAD_binding_4"/>
    <property type="match status" value="1"/>
</dbReference>
<dbReference type="GO" id="GO:1903457">
    <property type="term" value="P:lactate catabolic process"/>
    <property type="evidence" value="ECO:0007669"/>
    <property type="project" value="TreeGrafter"/>
</dbReference>
<dbReference type="SUPFAM" id="SSF55103">
    <property type="entry name" value="FAD-linked oxidases, C-terminal domain"/>
    <property type="match status" value="1"/>
</dbReference>
<dbReference type="EMBL" id="OJIN01000066">
    <property type="protein sequence ID" value="SPD72887.1"/>
    <property type="molecule type" value="Genomic_DNA"/>
</dbReference>